<feature type="region of interest" description="Disordered" evidence="1">
    <location>
        <begin position="1"/>
        <end position="37"/>
    </location>
</feature>
<dbReference type="Pfam" id="PF07004">
    <property type="entry name" value="SHIPPO-rpt"/>
    <property type="match status" value="3"/>
</dbReference>
<evidence type="ECO:0000313" key="3">
    <source>
        <dbReference type="Proteomes" id="UP001295684"/>
    </source>
</evidence>
<name>A0AAD1U2I9_EUPCR</name>
<reference evidence="2" key="1">
    <citation type="submission" date="2023-07" db="EMBL/GenBank/DDBJ databases">
        <authorList>
            <consortium name="AG Swart"/>
            <person name="Singh M."/>
            <person name="Singh A."/>
            <person name="Seah K."/>
            <person name="Emmerich C."/>
        </authorList>
    </citation>
    <scope>NUCLEOTIDE SEQUENCE</scope>
    <source>
        <strain evidence="2">DP1</strain>
    </source>
</reference>
<dbReference type="EMBL" id="CAMPGE010001983">
    <property type="protein sequence ID" value="CAI2360786.1"/>
    <property type="molecule type" value="Genomic_DNA"/>
</dbReference>
<organism evidence="2 3">
    <name type="scientific">Euplotes crassus</name>
    <dbReference type="NCBI Taxonomy" id="5936"/>
    <lineage>
        <taxon>Eukaryota</taxon>
        <taxon>Sar</taxon>
        <taxon>Alveolata</taxon>
        <taxon>Ciliophora</taxon>
        <taxon>Intramacronucleata</taxon>
        <taxon>Spirotrichea</taxon>
        <taxon>Hypotrichia</taxon>
        <taxon>Euplotida</taxon>
        <taxon>Euplotidae</taxon>
        <taxon>Moneuplotes</taxon>
    </lineage>
</organism>
<feature type="compositionally biased region" description="Polar residues" evidence="1">
    <location>
        <begin position="26"/>
        <end position="37"/>
    </location>
</feature>
<sequence length="570" mass="64658">MNLSKNTEKISEMGYAKVPNAPPALSSDTNSANNSRQDFMKNENTQSKTNHNRADTTLSIMTVTGHQKSFGRESISGQRNNKIRDIHDRNRSLADSKMKERLKRRKFNKTLIKTNQSSNMMTHQYLSGPSIPCKTQKILKKSPHAEKVNKFLQSNMKLKTHKRGLSFQNELENSFNKQDLIDLSKKPRPSSLLREKRKGFSTSSHRFDKKIEFERFYDTTPGPGSYNLIQDLTDKANELMLDSEMSPDLQCDSKFRGKLSSIMNNSAILHSNRKFGSNNKGTFGFSERVLFRNQHSPGPGPGPGQYNSVEFENKLRKRIISHKIKEKKPALKLPFPLSNPLNYVNSYTVNVYYKPGFPGVGCYDVDKGEKHVKGSVKFDLKTRRKDLFNSNQNSQVPIQYNSEGTFNNKSIGNNNSPGLCQPTSRKLVHLSMFGDGSKIPGSKANVHYSRNDKNENITPKPKNLGLIEGPAHSHHKRYLSHDNGMGDLSRDRFGAPVEPKSTQFRTPGPGSYENDYVQFTKKNDHKLGVVGLSDRNYTFGFDNFQANPGPAYYDPQVIDKKISFHYDRVD</sequence>
<protein>
    <submittedName>
        <fullName evidence="2">Uncharacterized protein</fullName>
    </submittedName>
</protein>
<comment type="caution">
    <text evidence="2">The sequence shown here is derived from an EMBL/GenBank/DDBJ whole genome shotgun (WGS) entry which is preliminary data.</text>
</comment>
<feature type="compositionally biased region" description="Basic and acidic residues" evidence="1">
    <location>
        <begin position="1"/>
        <end position="11"/>
    </location>
</feature>
<dbReference type="Proteomes" id="UP001295684">
    <property type="component" value="Unassembled WGS sequence"/>
</dbReference>
<dbReference type="InterPro" id="IPR010736">
    <property type="entry name" value="SHIPPO-rpt"/>
</dbReference>
<keyword evidence="3" id="KW-1185">Reference proteome</keyword>
<feature type="region of interest" description="Disordered" evidence="1">
    <location>
        <begin position="441"/>
        <end position="464"/>
    </location>
</feature>
<gene>
    <name evidence="2" type="ORF">ECRASSUSDP1_LOCUS2091</name>
</gene>
<proteinExistence type="predicted"/>
<accession>A0AAD1U2I9</accession>
<evidence type="ECO:0000313" key="2">
    <source>
        <dbReference type="EMBL" id="CAI2360786.1"/>
    </source>
</evidence>
<evidence type="ECO:0000256" key="1">
    <source>
        <dbReference type="SAM" id="MobiDB-lite"/>
    </source>
</evidence>
<dbReference type="AlphaFoldDB" id="A0AAD1U2I9"/>